<dbReference type="InterPro" id="IPR012338">
    <property type="entry name" value="Beta-lactam/transpept-like"/>
</dbReference>
<dbReference type="SUPFAM" id="SSF53955">
    <property type="entry name" value="Lysozyme-like"/>
    <property type="match status" value="1"/>
</dbReference>
<feature type="domain" description="Glycosyl transferase family 51" evidence="9">
    <location>
        <begin position="136"/>
        <end position="281"/>
    </location>
</feature>
<keyword evidence="3" id="KW-0378">Hydrolase</keyword>
<evidence type="ECO:0000256" key="4">
    <source>
        <dbReference type="ARBA" id="ARBA00022676"/>
    </source>
</evidence>
<dbReference type="PANTHER" id="PTHR32282:SF24">
    <property type="entry name" value="GLYCOSYL TRANSFERASE FAMILY 51 DOMAIN-CONTAINING PROTEIN"/>
    <property type="match status" value="1"/>
</dbReference>
<evidence type="ECO:0000256" key="2">
    <source>
        <dbReference type="ARBA" id="ARBA00022645"/>
    </source>
</evidence>
<evidence type="ECO:0000256" key="6">
    <source>
        <dbReference type="ARBA" id="ARBA00023268"/>
    </source>
</evidence>
<evidence type="ECO:0000256" key="7">
    <source>
        <dbReference type="ARBA" id="ARBA00044770"/>
    </source>
</evidence>
<dbReference type="Gene3D" id="1.10.3810.10">
    <property type="entry name" value="Biosynthetic peptidoglycan transglycosylase-like"/>
    <property type="match status" value="1"/>
</dbReference>
<keyword evidence="2" id="KW-0121">Carboxypeptidase</keyword>
<comment type="pathway">
    <text evidence="1">Cell wall biogenesis; peptidoglycan biosynthesis.</text>
</comment>
<reference evidence="10 11" key="1">
    <citation type="submission" date="2020-02" db="EMBL/GenBank/DDBJ databases">
        <title>Shewanella WXL01 sp. nov., a marine bacterium isolated from green algae in Luhuitou Fringing Reef (Northern South China Sea).</title>
        <authorList>
            <person name="Wang X."/>
        </authorList>
    </citation>
    <scope>NUCLEOTIDE SEQUENCE [LARGE SCALE GENOMIC DNA]</scope>
    <source>
        <strain evidence="10 11">MCCC 1A01895</strain>
    </source>
</reference>
<dbReference type="GO" id="GO:0016740">
    <property type="term" value="F:transferase activity"/>
    <property type="evidence" value="ECO:0007669"/>
    <property type="project" value="UniProtKB-KW"/>
</dbReference>
<dbReference type="InterPro" id="IPR001264">
    <property type="entry name" value="Glyco_trans_51"/>
</dbReference>
<name>A0ABS5I557_9GAMM</name>
<evidence type="ECO:0000313" key="10">
    <source>
        <dbReference type="EMBL" id="MBR9729162.1"/>
    </source>
</evidence>
<keyword evidence="6" id="KW-0511">Multifunctional enzyme</keyword>
<dbReference type="EMBL" id="JAAIKR010000016">
    <property type="protein sequence ID" value="MBR9729162.1"/>
    <property type="molecule type" value="Genomic_DNA"/>
</dbReference>
<dbReference type="Gene3D" id="3.40.710.10">
    <property type="entry name" value="DD-peptidase/beta-lactamase superfamily"/>
    <property type="match status" value="1"/>
</dbReference>
<sequence length="1009" mass="114037">MKRSKVGLLLPILVLALGYFITFEVNHSFYQAKLLHYGASQLQTSLKPQATSMVRYPQYGPFDKRMGYVDLPLMLDKLQAQGYRITAQAQFSPQLMQYSKLGLFTPFREKAQAGLTIDDCSAKSQFNFAYPHDVYRDPNDIPSVIAASLLFIENRQLMKPQPYHNPVIDWPRFAKASVNQIATAFGMSATKGGGSTLATQIEKFRHSPHGQTRSIADKFTQLSSAMFRVYHHSETTYVARHLLVEDYLNSVPLSSAPGFGEVNGIGDGLNAWFGMSLTKVNDLLNQPHTLANSGKRGQAFKHVLALIIAQRRPSYYLLKGRNDLNLLVNRHLHLLAKQHIVPAELANAALKSQLVFTTAKFNPRRFLVNDTTSLPDSKGVNAIRVNTAQMLGVDLFHLDRLDLSVQSTLNQQLQQQVSAYLQGLSDPQQAKQAGIIGWRLLNEQQLKKVIYSFTLYESDGLQNYVRVQTDNNPQPFDINDGSKLELGSTAKLRVLMTYLDIVAELQQRFVTLTVNDLRKVDIERGDHITRWVVNYLIRTRDSNLAQMLDAALKRRYSASPKETFFTGGGEQKFNNFNHQEDKLTPTLYQALQGSINLPFVRLMRDIVSYSSSYNYQGSMAQLLHNDDDPNRENYLKAYAKREGGQFVRRFYHQYKGLSPQQRRKQFYATIAADKDSLSAAFRYLQPQANGQQLKDFLQTRLPTRFSDRQINRLYMKYGEGKFDLANLGYLVRVHPLELWVIKQLNLPYQGGAATTENHIKLQELTEQSQAQLIGVYRWLFKTRHQNARDVRIKVMLEVNAFLSIHQRWQKWGYPFNYLVPSLGSALGSSGDRPSALADLMGIIQNEGKMLAKSKVSNLHFAANTPYEVALQHLPQRAKQVLNPAIAKVLKRALTNVVEHGTARRIHATAIKELGDIAIGGKTGTGDNRIVTQLEHGRRIKSVAINRTATFVFYLGDHFFGTITAFVPGKQADDYHFTSSLPLQVLNGLLPLLSPYITKPDAMCQITSTK</sequence>
<keyword evidence="11" id="KW-1185">Reference proteome</keyword>
<keyword evidence="3" id="KW-0645">Protease</keyword>
<keyword evidence="4" id="KW-0328">Glycosyltransferase</keyword>
<dbReference type="InterPro" id="IPR050396">
    <property type="entry name" value="Glycosyltr_51/Transpeptidase"/>
</dbReference>
<evidence type="ECO:0000256" key="3">
    <source>
        <dbReference type="ARBA" id="ARBA00022670"/>
    </source>
</evidence>
<gene>
    <name evidence="10" type="ORF">G3R48_14370</name>
</gene>
<dbReference type="InterPro" id="IPR036950">
    <property type="entry name" value="PBP_transglycosylase"/>
</dbReference>
<accession>A0ABS5I557</accession>
<proteinExistence type="predicted"/>
<dbReference type="EC" id="2.4.99.28" evidence="7"/>
<organism evidence="10 11">
    <name type="scientific">Shewanella intestini</name>
    <dbReference type="NCBI Taxonomy" id="2017544"/>
    <lineage>
        <taxon>Bacteria</taxon>
        <taxon>Pseudomonadati</taxon>
        <taxon>Pseudomonadota</taxon>
        <taxon>Gammaproteobacteria</taxon>
        <taxon>Alteromonadales</taxon>
        <taxon>Shewanellaceae</taxon>
        <taxon>Shewanella</taxon>
    </lineage>
</organism>
<comment type="caution">
    <text evidence="10">The sequence shown here is derived from an EMBL/GenBank/DDBJ whole genome shotgun (WGS) entry which is preliminary data.</text>
</comment>
<comment type="catalytic activity">
    <reaction evidence="8">
        <text>[GlcNAc-(1-&gt;4)-Mur2Ac(oyl-L-Ala-gamma-D-Glu-L-Lys-D-Ala-D-Ala)](n)-di-trans,octa-cis-undecaprenyl diphosphate + beta-D-GlcNAc-(1-&gt;4)-Mur2Ac(oyl-L-Ala-gamma-D-Glu-L-Lys-D-Ala-D-Ala)-di-trans,octa-cis-undecaprenyl diphosphate = [GlcNAc-(1-&gt;4)-Mur2Ac(oyl-L-Ala-gamma-D-Glu-L-Lys-D-Ala-D-Ala)](n+1)-di-trans,octa-cis-undecaprenyl diphosphate + di-trans,octa-cis-undecaprenyl diphosphate + H(+)</text>
        <dbReference type="Rhea" id="RHEA:23708"/>
        <dbReference type="Rhea" id="RHEA-COMP:9602"/>
        <dbReference type="Rhea" id="RHEA-COMP:9603"/>
        <dbReference type="ChEBI" id="CHEBI:15378"/>
        <dbReference type="ChEBI" id="CHEBI:58405"/>
        <dbReference type="ChEBI" id="CHEBI:60033"/>
        <dbReference type="ChEBI" id="CHEBI:78435"/>
        <dbReference type="EC" id="2.4.99.28"/>
    </reaction>
</comment>
<evidence type="ECO:0000313" key="11">
    <source>
        <dbReference type="Proteomes" id="UP000811844"/>
    </source>
</evidence>
<evidence type="ECO:0000256" key="8">
    <source>
        <dbReference type="ARBA" id="ARBA00049902"/>
    </source>
</evidence>
<keyword evidence="5 10" id="KW-0808">Transferase</keyword>
<evidence type="ECO:0000256" key="1">
    <source>
        <dbReference type="ARBA" id="ARBA00004752"/>
    </source>
</evidence>
<dbReference type="Proteomes" id="UP000811844">
    <property type="component" value="Unassembled WGS sequence"/>
</dbReference>
<evidence type="ECO:0000256" key="5">
    <source>
        <dbReference type="ARBA" id="ARBA00022679"/>
    </source>
</evidence>
<protein>
    <recommendedName>
        <fullName evidence="7">peptidoglycan glycosyltransferase</fullName>
        <ecNumber evidence="7">2.4.99.28</ecNumber>
    </recommendedName>
</protein>
<evidence type="ECO:0000259" key="9">
    <source>
        <dbReference type="Pfam" id="PF00912"/>
    </source>
</evidence>
<dbReference type="PANTHER" id="PTHR32282">
    <property type="entry name" value="BINDING PROTEIN TRANSPEPTIDASE, PUTATIVE-RELATED"/>
    <property type="match status" value="1"/>
</dbReference>
<dbReference type="Pfam" id="PF00912">
    <property type="entry name" value="Transgly"/>
    <property type="match status" value="1"/>
</dbReference>
<dbReference type="SUPFAM" id="SSF56601">
    <property type="entry name" value="beta-lactamase/transpeptidase-like"/>
    <property type="match status" value="1"/>
</dbReference>
<dbReference type="InterPro" id="IPR023346">
    <property type="entry name" value="Lysozyme-like_dom_sf"/>
</dbReference>